<dbReference type="Pfam" id="PF13439">
    <property type="entry name" value="Glyco_transf_4"/>
    <property type="match status" value="1"/>
</dbReference>
<sequence>MRFRIAIVGHIRHPIAPPFMGGMEAFTHTLAGQLARRGHDVTLLASADSAVGLPGGVTLLPITDAHYDTRYPWHEFHGTDILNDHLDVCYARAARLLLDGGFDVIHNNALHRFIPRLSRAQRLPMVTSLHIPPFKVLRRALSDSAAPWHLSSVTSARQAEIWWPDGAPDTAHVVHNGIELQRWPYHAQGDGSAIWAGRITPTKGTALAAEAAQRAGVPLRICGTIEHRDYFNDAVRPHLGGGVEYVGHLAAADLAQAYGQASVALFTPLWEEPFGLAAVEAMATGLPVASTGQGAVREVLGNAGVIARSDTAADLAEALVQAADIPPTVPRSRVESYFSAETMIDGFERLYARARAEQDVPLAEVFYPSHALQVGRAGPGRTGTPVGGQGVMAAGYSTEPVS</sequence>
<evidence type="ECO:0000313" key="2">
    <source>
        <dbReference type="EMBL" id="PVA05871.1"/>
    </source>
</evidence>
<dbReference type="PANTHER" id="PTHR12526:SF595">
    <property type="entry name" value="BLL5217 PROTEIN"/>
    <property type="match status" value="1"/>
</dbReference>
<protein>
    <submittedName>
        <fullName evidence="2">Glycosyltransferase family 4 protein</fullName>
    </submittedName>
</protein>
<dbReference type="AlphaFoldDB" id="A0A2T7FUM3"/>
<keyword evidence="3" id="KW-1185">Reference proteome</keyword>
<dbReference type="Pfam" id="PF13692">
    <property type="entry name" value="Glyco_trans_1_4"/>
    <property type="match status" value="1"/>
</dbReference>
<dbReference type="PANTHER" id="PTHR12526">
    <property type="entry name" value="GLYCOSYLTRANSFERASE"/>
    <property type="match status" value="1"/>
</dbReference>
<evidence type="ECO:0000259" key="1">
    <source>
        <dbReference type="Pfam" id="PF13439"/>
    </source>
</evidence>
<name>A0A2T7FUM3_9RHOB</name>
<dbReference type="InterPro" id="IPR028098">
    <property type="entry name" value="Glyco_trans_4-like_N"/>
</dbReference>
<comment type="caution">
    <text evidence="2">The sequence shown here is derived from an EMBL/GenBank/DDBJ whole genome shotgun (WGS) entry which is preliminary data.</text>
</comment>
<dbReference type="OrthoDB" id="9790710at2"/>
<gene>
    <name evidence="2" type="ORF">DC363_13730</name>
</gene>
<dbReference type="EMBL" id="QCYG01000008">
    <property type="protein sequence ID" value="PVA05871.1"/>
    <property type="molecule type" value="Genomic_DNA"/>
</dbReference>
<keyword evidence="2" id="KW-0808">Transferase</keyword>
<proteinExistence type="predicted"/>
<dbReference type="SUPFAM" id="SSF53756">
    <property type="entry name" value="UDP-Glycosyltransferase/glycogen phosphorylase"/>
    <property type="match status" value="1"/>
</dbReference>
<dbReference type="Gene3D" id="3.40.50.2000">
    <property type="entry name" value="Glycogen Phosphorylase B"/>
    <property type="match status" value="2"/>
</dbReference>
<evidence type="ECO:0000313" key="3">
    <source>
        <dbReference type="Proteomes" id="UP000244817"/>
    </source>
</evidence>
<reference evidence="2 3" key="1">
    <citation type="submission" date="2018-04" db="EMBL/GenBank/DDBJ databases">
        <title>Pelagivirga bohaiensis gen. nov., sp. nov., a bacterium isolated from the Bohai Sea.</title>
        <authorList>
            <person name="Ji X."/>
        </authorList>
    </citation>
    <scope>NUCLEOTIDE SEQUENCE [LARGE SCALE GENOMIC DNA]</scope>
    <source>
        <strain evidence="2 3">BH-SD16</strain>
    </source>
</reference>
<accession>A0A2T7FUM3</accession>
<dbReference type="RefSeq" id="WP_108641723.1">
    <property type="nucleotide sequence ID" value="NZ_QCYG01000008.1"/>
</dbReference>
<feature type="domain" description="Glycosyltransferase subfamily 4-like N-terminal" evidence="1">
    <location>
        <begin position="20"/>
        <end position="182"/>
    </location>
</feature>
<dbReference type="GO" id="GO:0016757">
    <property type="term" value="F:glycosyltransferase activity"/>
    <property type="evidence" value="ECO:0007669"/>
    <property type="project" value="UniProtKB-ARBA"/>
</dbReference>
<dbReference type="Proteomes" id="UP000244817">
    <property type="component" value="Unassembled WGS sequence"/>
</dbReference>
<organism evidence="2 3">
    <name type="scientific">Thalassorhabdomicrobium marinisediminis</name>
    <dbReference type="NCBI Taxonomy" id="2170577"/>
    <lineage>
        <taxon>Bacteria</taxon>
        <taxon>Pseudomonadati</taxon>
        <taxon>Pseudomonadota</taxon>
        <taxon>Alphaproteobacteria</taxon>
        <taxon>Rhodobacterales</taxon>
        <taxon>Paracoccaceae</taxon>
        <taxon>Thalassorhabdomicrobium</taxon>
    </lineage>
</organism>